<organism evidence="17 18">
    <name type="scientific">Nitratireductor aquibiodomus</name>
    <dbReference type="NCBI Taxonomy" id="204799"/>
    <lineage>
        <taxon>Bacteria</taxon>
        <taxon>Pseudomonadati</taxon>
        <taxon>Pseudomonadota</taxon>
        <taxon>Alphaproteobacteria</taxon>
        <taxon>Hyphomicrobiales</taxon>
        <taxon>Phyllobacteriaceae</taxon>
        <taxon>Nitratireductor</taxon>
    </lineage>
</organism>
<keyword evidence="7" id="KW-0520">NAD</keyword>
<dbReference type="InterPro" id="IPR036291">
    <property type="entry name" value="NAD(P)-bd_dom_sf"/>
</dbReference>
<comment type="subcellular location">
    <subcellularLocation>
        <location evidence="1">Peroxisome</location>
    </subcellularLocation>
</comment>
<dbReference type="GO" id="GO:0016853">
    <property type="term" value="F:isomerase activity"/>
    <property type="evidence" value="ECO:0007669"/>
    <property type="project" value="UniProtKB-KW"/>
</dbReference>
<evidence type="ECO:0000256" key="3">
    <source>
        <dbReference type="ARBA" id="ARBA00008750"/>
    </source>
</evidence>
<feature type="domain" description="3-hydroxyacyl-CoA dehydrogenase C-terminal" evidence="15">
    <location>
        <begin position="476"/>
        <end position="562"/>
    </location>
</feature>
<dbReference type="Pfam" id="PF02737">
    <property type="entry name" value="3HCDH_N"/>
    <property type="match status" value="1"/>
</dbReference>
<proteinExistence type="inferred from homology"/>
<sequence>MSDTVKITRDNGIAVLTLDNPPVNALGHALRAPLFEALGEANADDTVQAIVIACAGRTFIAGADISEFGKPPKEPSLPDLIEKLESIDKPTVAAIHGTALGGGLELALGCHYRIADRSAMIGLPEVNLGLIPGAGGTVRLPRLVGPEAALKMIVSGKPIGMDEAARLGAVDRVAESDLLAEAVAFARDMATSRKPHIHIRARSEKLAIDLAAFDEAVKAVTKKARGLTAPHTAAEAVRNAITMEFDAALDRERELFLERRDSEESAAQRHLFFATREATRVPGIPRETEARKIARAGVIGAGTMGAGIAMALANGGIPVTILEMNEDAIARGLAHIDKTYAGSVKRGSITAEEKEARTGRISGTTHYADLADCDIVIEAVFEDMGVKRQVFTALGGVLKPGAILASNTSYLDVNEIAATTSRPQDVVGLHFFSPAHVMKLLEIVRGEETAPDVIKTALALARKIGKVPVVVGVCNGFVGNRMLAARREQNEDLLLSGATPEQVDRVFTDFGWPMGPFQMVDLAGLDISWKHRQSQGLTAPIGDTLCEAGHFGQKTGRGFYLYEEGSRTPKPDPFVQELIEKKAAELGVERREISADEITERTLYPMINEGAKILEERIAARASDIDVVWVNGYGFPVAKGGPMFWAERFGIKTIVERLEHWHRKTGNRVFEPAPILRQLALTGGGFGDLV</sequence>
<dbReference type="InterPro" id="IPR006108">
    <property type="entry name" value="3HC_DH_C"/>
</dbReference>
<evidence type="ECO:0000256" key="11">
    <source>
        <dbReference type="ARBA" id="ARBA00023239"/>
    </source>
</evidence>
<evidence type="ECO:0000256" key="6">
    <source>
        <dbReference type="ARBA" id="ARBA00023002"/>
    </source>
</evidence>
<evidence type="ECO:0000256" key="7">
    <source>
        <dbReference type="ARBA" id="ARBA00023027"/>
    </source>
</evidence>
<evidence type="ECO:0000256" key="13">
    <source>
        <dbReference type="ARBA" id="ARBA00049556"/>
    </source>
</evidence>
<comment type="similarity">
    <text evidence="14">Belongs to the enoyl-CoA hydratase/isomerase family.</text>
</comment>
<evidence type="ECO:0000256" key="9">
    <source>
        <dbReference type="ARBA" id="ARBA00023140"/>
    </source>
</evidence>
<evidence type="ECO:0000256" key="4">
    <source>
        <dbReference type="ARBA" id="ARBA00022832"/>
    </source>
</evidence>
<dbReference type="RefSeq" id="WP_090329513.1">
    <property type="nucleotide sequence ID" value="NZ_FNSL01000001.1"/>
</dbReference>
<evidence type="ECO:0000256" key="5">
    <source>
        <dbReference type="ARBA" id="ARBA00022963"/>
    </source>
</evidence>
<dbReference type="InterPro" id="IPR001753">
    <property type="entry name" value="Enoyl-CoA_hydra/iso"/>
</dbReference>
<dbReference type="PANTHER" id="PTHR23309">
    <property type="entry name" value="3-HYDROXYACYL-COA DEHYROGENASE"/>
    <property type="match status" value="1"/>
</dbReference>
<evidence type="ECO:0000256" key="10">
    <source>
        <dbReference type="ARBA" id="ARBA00023235"/>
    </source>
</evidence>
<keyword evidence="10" id="KW-0413">Isomerase</keyword>
<evidence type="ECO:0000313" key="18">
    <source>
        <dbReference type="Proteomes" id="UP000199064"/>
    </source>
</evidence>
<keyword evidence="4" id="KW-0276">Fatty acid metabolism</keyword>
<keyword evidence="5" id="KW-0442">Lipid degradation</keyword>
<dbReference type="UniPathway" id="UPA00659"/>
<keyword evidence="6" id="KW-0560">Oxidoreductase</keyword>
<evidence type="ECO:0000256" key="12">
    <source>
        <dbReference type="ARBA" id="ARBA00023268"/>
    </source>
</evidence>
<dbReference type="SUPFAM" id="SSF48179">
    <property type="entry name" value="6-phosphogluconate dehydrogenase C-terminal domain-like"/>
    <property type="match status" value="2"/>
</dbReference>
<evidence type="ECO:0000256" key="14">
    <source>
        <dbReference type="RuleBase" id="RU003707"/>
    </source>
</evidence>
<dbReference type="InterPro" id="IPR029045">
    <property type="entry name" value="ClpP/crotonase-like_dom_sf"/>
</dbReference>
<name>A0A1H4MIG2_9HYPH</name>
<dbReference type="GO" id="GO:0003857">
    <property type="term" value="F:(3S)-3-hydroxyacyl-CoA dehydrogenase (NAD+) activity"/>
    <property type="evidence" value="ECO:0007669"/>
    <property type="project" value="UniProtKB-EC"/>
</dbReference>
<dbReference type="EMBL" id="FNSL01000001">
    <property type="protein sequence ID" value="SEB82478.1"/>
    <property type="molecule type" value="Genomic_DNA"/>
</dbReference>
<dbReference type="Gene3D" id="3.90.226.10">
    <property type="entry name" value="2-enoyl-CoA Hydratase, Chain A, domain 1"/>
    <property type="match status" value="1"/>
</dbReference>
<dbReference type="FunFam" id="3.40.50.720:FF:000009">
    <property type="entry name" value="Fatty oxidation complex, alpha subunit"/>
    <property type="match status" value="1"/>
</dbReference>
<dbReference type="GO" id="GO:0004300">
    <property type="term" value="F:enoyl-CoA hydratase activity"/>
    <property type="evidence" value="ECO:0007669"/>
    <property type="project" value="UniProtKB-ARBA"/>
</dbReference>
<evidence type="ECO:0000259" key="15">
    <source>
        <dbReference type="Pfam" id="PF00725"/>
    </source>
</evidence>
<evidence type="ECO:0000313" key="17">
    <source>
        <dbReference type="EMBL" id="SEB82478.1"/>
    </source>
</evidence>
<dbReference type="AlphaFoldDB" id="A0A1H4MIG2"/>
<comment type="similarity">
    <text evidence="3">In the N-terminal section; belongs to the enoyl-CoA hydratase/isomerase family.</text>
</comment>
<gene>
    <name evidence="17" type="ORF">SAMN05216452_3321</name>
</gene>
<dbReference type="CDD" id="cd06558">
    <property type="entry name" value="crotonase-like"/>
    <property type="match status" value="1"/>
</dbReference>
<dbReference type="PROSITE" id="PS00166">
    <property type="entry name" value="ENOYL_COA_HYDRATASE"/>
    <property type="match status" value="1"/>
</dbReference>
<comment type="pathway">
    <text evidence="2">Lipid metabolism; fatty acid beta-oxidation.</text>
</comment>
<protein>
    <submittedName>
        <fullName evidence="17">Short chain enoyl-CoA hydratase /3-hydroxyacyl-CoA dehydrogenase</fullName>
    </submittedName>
</protein>
<keyword evidence="11" id="KW-0456">Lyase</keyword>
<keyword evidence="18" id="KW-1185">Reference proteome</keyword>
<accession>A0A1H4MIG2</accession>
<evidence type="ECO:0000256" key="2">
    <source>
        <dbReference type="ARBA" id="ARBA00005005"/>
    </source>
</evidence>
<dbReference type="SUPFAM" id="SSF51735">
    <property type="entry name" value="NAD(P)-binding Rossmann-fold domains"/>
    <property type="match status" value="1"/>
</dbReference>
<dbReference type="InterPro" id="IPR006176">
    <property type="entry name" value="3-OHacyl-CoA_DH_NAD-bd"/>
</dbReference>
<feature type="domain" description="3-hydroxyacyl-CoA dehydrogenase C-terminal" evidence="15">
    <location>
        <begin position="598"/>
        <end position="682"/>
    </location>
</feature>
<evidence type="ECO:0000259" key="16">
    <source>
        <dbReference type="Pfam" id="PF02737"/>
    </source>
</evidence>
<evidence type="ECO:0000256" key="1">
    <source>
        <dbReference type="ARBA" id="ARBA00004275"/>
    </source>
</evidence>
<dbReference type="SUPFAM" id="SSF52096">
    <property type="entry name" value="ClpP/crotonase"/>
    <property type="match status" value="1"/>
</dbReference>
<dbReference type="InterPro" id="IPR008927">
    <property type="entry name" value="6-PGluconate_DH-like_C_sf"/>
</dbReference>
<dbReference type="Pfam" id="PF00725">
    <property type="entry name" value="3HCDH"/>
    <property type="match status" value="2"/>
</dbReference>
<dbReference type="Gene3D" id="3.40.50.720">
    <property type="entry name" value="NAD(P)-binding Rossmann-like Domain"/>
    <property type="match status" value="1"/>
</dbReference>
<dbReference type="Proteomes" id="UP000199064">
    <property type="component" value="Unassembled WGS sequence"/>
</dbReference>
<dbReference type="GO" id="GO:0006635">
    <property type="term" value="P:fatty acid beta-oxidation"/>
    <property type="evidence" value="ECO:0007669"/>
    <property type="project" value="UniProtKB-UniPathway"/>
</dbReference>
<comment type="catalytic activity">
    <reaction evidence="13">
        <text>a (3S)-3-hydroxyacyl-CoA + NAD(+) = a 3-oxoacyl-CoA + NADH + H(+)</text>
        <dbReference type="Rhea" id="RHEA:22432"/>
        <dbReference type="ChEBI" id="CHEBI:15378"/>
        <dbReference type="ChEBI" id="CHEBI:57318"/>
        <dbReference type="ChEBI" id="CHEBI:57540"/>
        <dbReference type="ChEBI" id="CHEBI:57945"/>
        <dbReference type="ChEBI" id="CHEBI:90726"/>
        <dbReference type="EC" id="1.1.1.35"/>
    </reaction>
</comment>
<keyword evidence="8" id="KW-0443">Lipid metabolism</keyword>
<dbReference type="Pfam" id="PF00378">
    <property type="entry name" value="ECH_1"/>
    <property type="match status" value="1"/>
</dbReference>
<dbReference type="Gene3D" id="1.10.1040.50">
    <property type="match status" value="1"/>
</dbReference>
<feature type="domain" description="3-hydroxyacyl-CoA dehydrogenase NAD binding" evidence="16">
    <location>
        <begin position="296"/>
        <end position="472"/>
    </location>
</feature>
<keyword evidence="9" id="KW-0576">Peroxisome</keyword>
<reference evidence="18" key="1">
    <citation type="submission" date="2016-10" db="EMBL/GenBank/DDBJ databases">
        <authorList>
            <person name="Varghese N."/>
            <person name="Submissions S."/>
        </authorList>
    </citation>
    <scope>NUCLEOTIDE SEQUENCE [LARGE SCALE GENOMIC DNA]</scope>
    <source>
        <strain evidence="18">ES.061</strain>
    </source>
</reference>
<keyword evidence="12" id="KW-0511">Multifunctional enzyme</keyword>
<evidence type="ECO:0000256" key="8">
    <source>
        <dbReference type="ARBA" id="ARBA00023098"/>
    </source>
</evidence>
<dbReference type="GO" id="GO:0070403">
    <property type="term" value="F:NAD+ binding"/>
    <property type="evidence" value="ECO:0007669"/>
    <property type="project" value="InterPro"/>
</dbReference>
<dbReference type="InterPro" id="IPR018376">
    <property type="entry name" value="Enoyl-CoA_hyd/isom_CS"/>
</dbReference>
<dbReference type="FunFam" id="1.10.1040.50:FF:000006">
    <property type="entry name" value="Peroxisomal bifunctional enzyme"/>
    <property type="match status" value="1"/>
</dbReference>